<comment type="caution">
    <text evidence="2">The sequence shown here is derived from an EMBL/GenBank/DDBJ whole genome shotgun (WGS) entry which is preliminary data.</text>
</comment>
<feature type="transmembrane region" description="Helical" evidence="1">
    <location>
        <begin position="158"/>
        <end position="179"/>
    </location>
</feature>
<dbReference type="EMBL" id="BIXY01000009">
    <property type="protein sequence ID" value="GCF07389.1"/>
    <property type="molecule type" value="Genomic_DNA"/>
</dbReference>
<evidence type="ECO:0008006" key="4">
    <source>
        <dbReference type="Google" id="ProtNLM"/>
    </source>
</evidence>
<keyword evidence="1" id="KW-0812">Transmembrane</keyword>
<keyword evidence="1" id="KW-1133">Transmembrane helix</keyword>
<keyword evidence="1" id="KW-0472">Membrane</keyword>
<accession>A0A5A5T8S9</accession>
<evidence type="ECO:0000313" key="2">
    <source>
        <dbReference type="EMBL" id="GCF07389.1"/>
    </source>
</evidence>
<protein>
    <recommendedName>
        <fullName evidence="4">Tetratricopeptide repeat protein</fullName>
    </recommendedName>
</protein>
<keyword evidence="3" id="KW-1185">Reference proteome</keyword>
<dbReference type="AlphaFoldDB" id="A0A5A5T8S9"/>
<dbReference type="InterPro" id="IPR011990">
    <property type="entry name" value="TPR-like_helical_dom_sf"/>
</dbReference>
<dbReference type="Proteomes" id="UP000322530">
    <property type="component" value="Unassembled WGS sequence"/>
</dbReference>
<dbReference type="Gene3D" id="1.25.40.10">
    <property type="entry name" value="Tetratricopeptide repeat domain"/>
    <property type="match status" value="1"/>
</dbReference>
<sequence length="441" mass="50334">MLIASILPWFNDPGGTKLTAWQLPVDLGWQLRFGFLNYGLLCTCCTLTIFTISWQAWQIFHAQQSADPTQLLATAHIDMKQRYRQAYLLCLLPSALFLFQFLVADMGMMAEVARNQIQLELARSHFGYATMPEFMPILPFTLHPLHLSDRIAILFDQIGLGFFMPLFSLLALWLTRAFWSHSTQQTGWVQPPLSRQHHLLTYGLALLGILILGRPSLALLSHYQAVHALDAGNYSKALQWLDQARLLNPTLDALPDYHSERGQAQYFLHPQHPGIESETYLGAYYLTQNDIYTSYQTLQNAWHAYPHTPWLRDELSIALAQLAEMNKPLNGPSQARLVNDEPALPWLDELINIDSSNVYAQFTTGRILCELHAYGSCEAHMRVVLNLQQSPELRSAAYTYIAISRFGLGDTINAREYLYKAQDFDPSYRNNTARQYMSGMR</sequence>
<name>A0A5A5T8S9_9CHLR</name>
<reference evidence="2 3" key="1">
    <citation type="submission" date="2019-01" db="EMBL/GenBank/DDBJ databases">
        <title>Draft genome sequence of Dictyobacter sp. Uno17.</title>
        <authorList>
            <person name="Wang C.M."/>
            <person name="Zheng Y."/>
            <person name="Sakai Y."/>
            <person name="Abe K."/>
            <person name="Yokota A."/>
            <person name="Yabe S."/>
        </authorList>
    </citation>
    <scope>NUCLEOTIDE SEQUENCE [LARGE SCALE GENOMIC DNA]</scope>
    <source>
        <strain evidence="2 3">Uno17</strain>
    </source>
</reference>
<gene>
    <name evidence="2" type="ORF">KDI_09530</name>
</gene>
<proteinExistence type="predicted"/>
<dbReference type="SMART" id="SM00028">
    <property type="entry name" value="TPR"/>
    <property type="match status" value="2"/>
</dbReference>
<feature type="transmembrane region" description="Helical" evidence="1">
    <location>
        <begin position="86"/>
        <end position="106"/>
    </location>
</feature>
<evidence type="ECO:0000313" key="3">
    <source>
        <dbReference type="Proteomes" id="UP000322530"/>
    </source>
</evidence>
<organism evidence="2 3">
    <name type="scientific">Dictyobacter arantiisoli</name>
    <dbReference type="NCBI Taxonomy" id="2014874"/>
    <lineage>
        <taxon>Bacteria</taxon>
        <taxon>Bacillati</taxon>
        <taxon>Chloroflexota</taxon>
        <taxon>Ktedonobacteria</taxon>
        <taxon>Ktedonobacterales</taxon>
        <taxon>Dictyobacteraceae</taxon>
        <taxon>Dictyobacter</taxon>
    </lineage>
</organism>
<feature type="transmembrane region" description="Helical" evidence="1">
    <location>
        <begin position="35"/>
        <end position="54"/>
    </location>
</feature>
<evidence type="ECO:0000256" key="1">
    <source>
        <dbReference type="SAM" id="Phobius"/>
    </source>
</evidence>
<dbReference type="InterPro" id="IPR019734">
    <property type="entry name" value="TPR_rpt"/>
</dbReference>
<dbReference type="SUPFAM" id="SSF48452">
    <property type="entry name" value="TPR-like"/>
    <property type="match status" value="1"/>
</dbReference>